<dbReference type="SUPFAM" id="SSF161098">
    <property type="entry name" value="MetI-like"/>
    <property type="match status" value="2"/>
</dbReference>
<evidence type="ECO:0000259" key="9">
    <source>
        <dbReference type="PROSITE" id="PS50928"/>
    </source>
</evidence>
<evidence type="ECO:0000256" key="8">
    <source>
        <dbReference type="RuleBase" id="RU363032"/>
    </source>
</evidence>
<dbReference type="Gene3D" id="1.10.3720.10">
    <property type="entry name" value="MetI-like"/>
    <property type="match status" value="2"/>
</dbReference>
<feature type="domain" description="ABC transmembrane type-1" evidence="9">
    <location>
        <begin position="334"/>
        <end position="536"/>
    </location>
</feature>
<evidence type="ECO:0000256" key="4">
    <source>
        <dbReference type="ARBA" id="ARBA00022519"/>
    </source>
</evidence>
<keyword evidence="2 8" id="KW-0813">Transport</keyword>
<evidence type="ECO:0000256" key="5">
    <source>
        <dbReference type="ARBA" id="ARBA00022692"/>
    </source>
</evidence>
<feature type="transmembrane region" description="Helical" evidence="8">
    <location>
        <begin position="330"/>
        <end position="358"/>
    </location>
</feature>
<keyword evidence="7 8" id="KW-0472">Membrane</keyword>
<evidence type="ECO:0000256" key="7">
    <source>
        <dbReference type="ARBA" id="ARBA00023136"/>
    </source>
</evidence>
<dbReference type="PANTHER" id="PTHR43357:SF3">
    <property type="entry name" value="FE(3+)-TRANSPORT SYSTEM PERMEASE PROTEIN FBPB 2"/>
    <property type="match status" value="1"/>
</dbReference>
<evidence type="ECO:0000256" key="2">
    <source>
        <dbReference type="ARBA" id="ARBA00022448"/>
    </source>
</evidence>
<proteinExistence type="inferred from homology"/>
<comment type="subcellular location">
    <subcellularLocation>
        <location evidence="1">Cell inner membrane</location>
        <topology evidence="1">Multi-pass membrane protein</topology>
    </subcellularLocation>
    <subcellularLocation>
        <location evidence="8">Cell membrane</location>
        <topology evidence="8">Multi-pass membrane protein</topology>
    </subcellularLocation>
</comment>
<dbReference type="EMBL" id="AP026867">
    <property type="protein sequence ID" value="BDS10355.1"/>
    <property type="molecule type" value="Genomic_DNA"/>
</dbReference>
<reference evidence="10" key="1">
    <citation type="submission" date="2022-09" db="EMBL/GenBank/DDBJ databases">
        <title>Aureispira anguillicida sp. nov., isolated from Leptocephalus of Japanese eel Anguilla japonica.</title>
        <authorList>
            <person name="Yuasa K."/>
            <person name="Mekata T."/>
            <person name="Ikunari K."/>
        </authorList>
    </citation>
    <scope>NUCLEOTIDE SEQUENCE</scope>
    <source>
        <strain evidence="10">EL160426</strain>
    </source>
</reference>
<dbReference type="CDD" id="cd06261">
    <property type="entry name" value="TM_PBP2"/>
    <property type="match status" value="1"/>
</dbReference>
<evidence type="ECO:0000256" key="1">
    <source>
        <dbReference type="ARBA" id="ARBA00004429"/>
    </source>
</evidence>
<feature type="transmembrane region" description="Helical" evidence="8">
    <location>
        <begin position="20"/>
        <end position="40"/>
    </location>
</feature>
<feature type="domain" description="ABC transmembrane type-1" evidence="9">
    <location>
        <begin position="59"/>
        <end position="261"/>
    </location>
</feature>
<feature type="transmembrane region" description="Helical" evidence="8">
    <location>
        <begin position="60"/>
        <end position="85"/>
    </location>
</feature>
<feature type="transmembrane region" description="Helical" evidence="8">
    <location>
        <begin position="378"/>
        <end position="396"/>
    </location>
</feature>
<feature type="transmembrane region" description="Helical" evidence="8">
    <location>
        <begin position="191"/>
        <end position="209"/>
    </location>
</feature>
<keyword evidence="11" id="KW-1185">Reference proteome</keyword>
<sequence>MEIKNKIRRFVRDINQWSFWTIAIGLFIALPIFSIVLNLFGQAGPMWEHVCEHLLSAYVYNSIFLLLGTGTLSILIGVSSAWIISQYDFPYRKIIERLLFLPLAIPSYIVAYAYVGFFGNSGLLQRLLSLVGITEVAIDMMNIYGLIWVLSLSLFPYVYISTRMAFLNQSSCIQDAAFLLGASQKKYFRTVALPLAQPAIVAGVFLVFMEVLNDFGAAKYYGVNTFTTGIFRTWTALEDLKTAFYLSAILIFLVFVLRMFEKIQRGKKSYTIPIDSHKGSTKDRIQLSGKKKIAYIGILCIPIFFGLLLPLVQLFYWAYLTFYQVFKLELWWITLQSCGIALMTAACTVVGAISLIYFSQWNHLKSLTIFSKMATIGYVIPGAIIGIGVMAVSQVFVDVAYDNFQLKIGYIVYGSSIVLVYAYVVRFLAVAYNPLEANVLKVGRYLAESSYLLGKTSLRTLLKIELPLLKIGLSSAFTLVFIDTLKELPLTLILKPYKVQTLAVKAYEYADNEQVAEAALPALLLIGIVLFFMLIVQRWEAKLDQE</sequence>
<dbReference type="Proteomes" id="UP001060919">
    <property type="component" value="Chromosome"/>
</dbReference>
<dbReference type="AlphaFoldDB" id="A0A915YC45"/>
<feature type="transmembrane region" description="Helical" evidence="8">
    <location>
        <begin position="293"/>
        <end position="318"/>
    </location>
</feature>
<name>A0A915YC45_9BACT</name>
<feature type="transmembrane region" description="Helical" evidence="8">
    <location>
        <begin position="97"/>
        <end position="117"/>
    </location>
</feature>
<keyword evidence="3" id="KW-1003">Cell membrane</keyword>
<evidence type="ECO:0000256" key="6">
    <source>
        <dbReference type="ARBA" id="ARBA00022989"/>
    </source>
</evidence>
<dbReference type="KEGG" id="aup:AsAng_0010630"/>
<dbReference type="PROSITE" id="PS50928">
    <property type="entry name" value="ABC_TM1"/>
    <property type="match status" value="2"/>
</dbReference>
<comment type="similarity">
    <text evidence="8">Belongs to the binding-protein-dependent transport system permease family.</text>
</comment>
<evidence type="ECO:0000313" key="10">
    <source>
        <dbReference type="EMBL" id="BDS10355.1"/>
    </source>
</evidence>
<dbReference type="GO" id="GO:0055085">
    <property type="term" value="P:transmembrane transport"/>
    <property type="evidence" value="ECO:0007669"/>
    <property type="project" value="InterPro"/>
</dbReference>
<organism evidence="10 11">
    <name type="scientific">Aureispira anguillae</name>
    <dbReference type="NCBI Taxonomy" id="2864201"/>
    <lineage>
        <taxon>Bacteria</taxon>
        <taxon>Pseudomonadati</taxon>
        <taxon>Bacteroidota</taxon>
        <taxon>Saprospiria</taxon>
        <taxon>Saprospirales</taxon>
        <taxon>Saprospiraceae</taxon>
        <taxon>Aureispira</taxon>
    </lineage>
</organism>
<dbReference type="RefSeq" id="WP_264791675.1">
    <property type="nucleotide sequence ID" value="NZ_AP026867.1"/>
</dbReference>
<dbReference type="GO" id="GO:0005886">
    <property type="term" value="C:plasma membrane"/>
    <property type="evidence" value="ECO:0007669"/>
    <property type="project" value="UniProtKB-SubCell"/>
</dbReference>
<dbReference type="Pfam" id="PF00528">
    <property type="entry name" value="BPD_transp_1"/>
    <property type="match status" value="1"/>
</dbReference>
<accession>A0A915YC45</accession>
<keyword evidence="6 8" id="KW-1133">Transmembrane helix</keyword>
<feature type="transmembrane region" description="Helical" evidence="8">
    <location>
        <begin position="242"/>
        <end position="260"/>
    </location>
</feature>
<dbReference type="PANTHER" id="PTHR43357">
    <property type="entry name" value="INNER MEMBRANE ABC TRANSPORTER PERMEASE PROTEIN YDCV"/>
    <property type="match status" value="1"/>
</dbReference>
<dbReference type="InterPro" id="IPR035906">
    <property type="entry name" value="MetI-like_sf"/>
</dbReference>
<feature type="transmembrane region" description="Helical" evidence="8">
    <location>
        <begin position="408"/>
        <end position="432"/>
    </location>
</feature>
<feature type="transmembrane region" description="Helical" evidence="8">
    <location>
        <begin position="518"/>
        <end position="536"/>
    </location>
</feature>
<protein>
    <submittedName>
        <fullName evidence="10">Iron ABC transporter permease</fullName>
    </submittedName>
</protein>
<dbReference type="InterPro" id="IPR000515">
    <property type="entry name" value="MetI-like"/>
</dbReference>
<evidence type="ECO:0000313" key="11">
    <source>
        <dbReference type="Proteomes" id="UP001060919"/>
    </source>
</evidence>
<evidence type="ECO:0000256" key="3">
    <source>
        <dbReference type="ARBA" id="ARBA00022475"/>
    </source>
</evidence>
<keyword evidence="4" id="KW-0997">Cell inner membrane</keyword>
<gene>
    <name evidence="10" type="ORF">AsAng_0010630</name>
</gene>
<feature type="transmembrane region" description="Helical" evidence="8">
    <location>
        <begin position="137"/>
        <end position="160"/>
    </location>
</feature>
<keyword evidence="5 8" id="KW-0812">Transmembrane</keyword>